<feature type="signal peptide" evidence="1">
    <location>
        <begin position="1"/>
        <end position="23"/>
    </location>
</feature>
<evidence type="ECO:0000256" key="1">
    <source>
        <dbReference type="SAM" id="SignalP"/>
    </source>
</evidence>
<keyword evidence="1" id="KW-0732">Signal</keyword>
<reference evidence="2 3" key="2">
    <citation type="journal article" date="2012" name="Stand. Genomic Sci.">
        <title>Complete genome sequence of the termite hindgut bacterium Spirochaeta coccoides type strain (SPN1(T)), reclassification in the genus Sphaerochaeta as Sphaerochaeta coccoides comb. nov. and emendations of the family Spirochaetaceae and the genus Sphaerochaeta.</title>
        <authorList>
            <person name="Abt B."/>
            <person name="Han C."/>
            <person name="Scheuner C."/>
            <person name="Lu M."/>
            <person name="Lapidus A."/>
            <person name="Nolan M."/>
            <person name="Lucas S."/>
            <person name="Hammon N."/>
            <person name="Deshpande S."/>
            <person name="Cheng J.F."/>
            <person name="Tapia R."/>
            <person name="Goodwin L.A."/>
            <person name="Pitluck S."/>
            <person name="Liolios K."/>
            <person name="Pagani I."/>
            <person name="Ivanova N."/>
            <person name="Mavromatis K."/>
            <person name="Mikhailova N."/>
            <person name="Huntemann M."/>
            <person name="Pati A."/>
            <person name="Chen A."/>
            <person name="Palaniappan K."/>
            <person name="Land M."/>
            <person name="Hauser L."/>
            <person name="Brambilla E.M."/>
            <person name="Rohde M."/>
            <person name="Spring S."/>
            <person name="Gronow S."/>
            <person name="Goker M."/>
            <person name="Woyke T."/>
            <person name="Bristow J."/>
            <person name="Eisen J.A."/>
            <person name="Markowitz V."/>
            <person name="Hugenholtz P."/>
            <person name="Kyrpides N.C."/>
            <person name="Klenk H.P."/>
            <person name="Detter J.C."/>
        </authorList>
    </citation>
    <scope>NUCLEOTIDE SEQUENCE [LARGE SCALE GENOMIC DNA]</scope>
    <source>
        <strain evidence="3">ATCC BAA-1237 / DSM 17374 / SPN1</strain>
    </source>
</reference>
<protein>
    <recommendedName>
        <fullName evidence="4">Lipoprotein</fullName>
    </recommendedName>
</protein>
<sequence>MKRSRMKTLFLLATSLLIVGILASCQTVPKTEPLEVPPLAAVRPQRPVLEKLPEGNTSEALRLQTINVTRLMGSIELWEKYDEIRNEYYQTVIRIIQR</sequence>
<feature type="chain" id="PRO_5003308474" description="Lipoprotein" evidence="1">
    <location>
        <begin position="24"/>
        <end position="98"/>
    </location>
</feature>
<reference evidence="3" key="1">
    <citation type="submission" date="2011-04" db="EMBL/GenBank/DDBJ databases">
        <title>The complete genome of Spirochaeta coccoides DSM 17374.</title>
        <authorList>
            <person name="Lucas S."/>
            <person name="Copeland A."/>
            <person name="Lapidus A."/>
            <person name="Bruce D."/>
            <person name="Goodwin L."/>
            <person name="Pitluck S."/>
            <person name="Peters L."/>
            <person name="Kyrpides N."/>
            <person name="Mavromatis K."/>
            <person name="Pagani I."/>
            <person name="Ivanova N."/>
            <person name="Ovchinnikova G."/>
            <person name="Lu M."/>
            <person name="Detter J.C."/>
            <person name="Tapia R."/>
            <person name="Han C."/>
            <person name="Land M."/>
            <person name="Hauser L."/>
            <person name="Markowitz V."/>
            <person name="Cheng J.-F."/>
            <person name="Hugenholtz P."/>
            <person name="Woyke T."/>
            <person name="Wu D."/>
            <person name="Spring S."/>
            <person name="Schroeder M."/>
            <person name="Brambilla E."/>
            <person name="Klenk H.-P."/>
            <person name="Eisen J.A."/>
        </authorList>
    </citation>
    <scope>NUCLEOTIDE SEQUENCE [LARGE SCALE GENOMIC DNA]</scope>
    <source>
        <strain evidence="3">ATCC BAA-1237 / DSM 17374 / SPN1</strain>
    </source>
</reference>
<dbReference type="PROSITE" id="PS51257">
    <property type="entry name" value="PROKAR_LIPOPROTEIN"/>
    <property type="match status" value="1"/>
</dbReference>
<name>F4GHE7_PARC1</name>
<proteinExistence type="predicted"/>
<dbReference type="AlphaFoldDB" id="F4GHE7"/>
<evidence type="ECO:0000313" key="3">
    <source>
        <dbReference type="Proteomes" id="UP000007939"/>
    </source>
</evidence>
<dbReference type="STRING" id="760011.Spico_0822"/>
<evidence type="ECO:0008006" key="4">
    <source>
        <dbReference type="Google" id="ProtNLM"/>
    </source>
</evidence>
<keyword evidence="3" id="KW-1185">Reference proteome</keyword>
<accession>F4GHE7</accession>
<evidence type="ECO:0000313" key="2">
    <source>
        <dbReference type="EMBL" id="AEC02046.1"/>
    </source>
</evidence>
<gene>
    <name evidence="2" type="ordered locus">Spico_0822</name>
</gene>
<dbReference type="KEGG" id="scc:Spico_0822"/>
<dbReference type="HOGENOM" id="CLU_2332188_0_0_12"/>
<organism evidence="2 3">
    <name type="scientific">Parasphaerochaeta coccoides (strain ATCC BAA-1237 / DSM 17374 / SPN1)</name>
    <name type="common">Sphaerochaeta coccoides</name>
    <dbReference type="NCBI Taxonomy" id="760011"/>
    <lineage>
        <taxon>Bacteria</taxon>
        <taxon>Pseudomonadati</taxon>
        <taxon>Spirochaetota</taxon>
        <taxon>Spirochaetia</taxon>
        <taxon>Spirochaetales</taxon>
        <taxon>Sphaerochaetaceae</taxon>
        <taxon>Parasphaerochaeta</taxon>
    </lineage>
</organism>
<dbReference type="EMBL" id="CP002659">
    <property type="protein sequence ID" value="AEC02046.1"/>
    <property type="molecule type" value="Genomic_DNA"/>
</dbReference>
<dbReference type="Proteomes" id="UP000007939">
    <property type="component" value="Chromosome"/>
</dbReference>